<dbReference type="Pfam" id="PF00182">
    <property type="entry name" value="Glyco_hydro_19"/>
    <property type="match status" value="1"/>
</dbReference>
<dbReference type="InterPro" id="IPR016283">
    <property type="entry name" value="Glyco_hydro_19"/>
</dbReference>
<organism evidence="6 7">
    <name type="scientific">Lagenidium giganteum</name>
    <dbReference type="NCBI Taxonomy" id="4803"/>
    <lineage>
        <taxon>Eukaryota</taxon>
        <taxon>Sar</taxon>
        <taxon>Stramenopiles</taxon>
        <taxon>Oomycota</taxon>
        <taxon>Peronosporomycetes</taxon>
        <taxon>Pythiales</taxon>
        <taxon>Pythiaceae</taxon>
    </lineage>
</organism>
<keyword evidence="1" id="KW-0611">Plant defense</keyword>
<dbReference type="AlphaFoldDB" id="A0AAV2YTD5"/>
<evidence type="ECO:0000313" key="7">
    <source>
        <dbReference type="Proteomes" id="UP001146120"/>
    </source>
</evidence>
<evidence type="ECO:0000256" key="2">
    <source>
        <dbReference type="ARBA" id="ARBA00023157"/>
    </source>
</evidence>
<dbReference type="EMBL" id="DAKRPA010000147">
    <property type="protein sequence ID" value="DAZ97053.1"/>
    <property type="molecule type" value="Genomic_DNA"/>
</dbReference>
<dbReference type="PIRSF" id="PIRSF001060">
    <property type="entry name" value="Endochitinase"/>
    <property type="match status" value="1"/>
</dbReference>
<dbReference type="GO" id="GO:0050832">
    <property type="term" value="P:defense response to fungus"/>
    <property type="evidence" value="ECO:0007669"/>
    <property type="project" value="UniProtKB-ARBA"/>
</dbReference>
<dbReference type="PANTHER" id="PTHR22595">
    <property type="entry name" value="CHITINASE-RELATED"/>
    <property type="match status" value="1"/>
</dbReference>
<dbReference type="FunFam" id="3.30.20.10:FF:000001">
    <property type="entry name" value="Endochitinase (Chitinase)"/>
    <property type="match status" value="1"/>
</dbReference>
<feature type="domain" description="Glycoside hydrolase family 19 catalytic" evidence="5">
    <location>
        <begin position="77"/>
        <end position="215"/>
    </location>
</feature>
<dbReference type="CDD" id="cd00325">
    <property type="entry name" value="chitinase_GH19"/>
    <property type="match status" value="1"/>
</dbReference>
<feature type="signal peptide" evidence="4">
    <location>
        <begin position="1"/>
        <end position="19"/>
    </location>
</feature>
<evidence type="ECO:0000256" key="4">
    <source>
        <dbReference type="SAM" id="SignalP"/>
    </source>
</evidence>
<gene>
    <name evidence="6" type="ORF">N0F65_001237</name>
</gene>
<dbReference type="InterPro" id="IPR023346">
    <property type="entry name" value="Lysozyme-like_dom_sf"/>
</dbReference>
<proteinExistence type="predicted"/>
<evidence type="ECO:0000256" key="1">
    <source>
        <dbReference type="ARBA" id="ARBA00022821"/>
    </source>
</evidence>
<dbReference type="InterPro" id="IPR000726">
    <property type="entry name" value="Glyco_hydro_19_cat"/>
</dbReference>
<keyword evidence="7" id="KW-1185">Reference proteome</keyword>
<feature type="disulfide bond" evidence="3">
    <location>
        <begin position="88"/>
        <end position="95"/>
    </location>
</feature>
<dbReference type="SUPFAM" id="SSF53955">
    <property type="entry name" value="Lysozyme-like"/>
    <property type="match status" value="1"/>
</dbReference>
<dbReference type="GO" id="GO:0006032">
    <property type="term" value="P:chitin catabolic process"/>
    <property type="evidence" value="ECO:0007669"/>
    <property type="project" value="InterPro"/>
</dbReference>
<accession>A0AAV2YTD5</accession>
<feature type="disulfide bond" evidence="3">
    <location>
        <begin position="181"/>
        <end position="215"/>
    </location>
</feature>
<keyword evidence="4" id="KW-0732">Signal</keyword>
<name>A0AAV2YTD5_9STRA</name>
<comment type="caution">
    <text evidence="6">The sequence shown here is derived from an EMBL/GenBank/DDBJ whole genome shotgun (WGS) entry which is preliminary data.</text>
</comment>
<reference evidence="6" key="2">
    <citation type="journal article" date="2023" name="Microbiol Resour">
        <title>Decontamination and Annotation of the Draft Genome Sequence of the Oomycete Lagenidium giganteum ARSEF 373.</title>
        <authorList>
            <person name="Morgan W.R."/>
            <person name="Tartar A."/>
        </authorList>
    </citation>
    <scope>NUCLEOTIDE SEQUENCE</scope>
    <source>
        <strain evidence="6">ARSEF 373</strain>
    </source>
</reference>
<dbReference type="PANTHER" id="PTHR22595:SF79">
    <property type="entry name" value="CHITINASE 12"/>
    <property type="match status" value="1"/>
</dbReference>
<protein>
    <recommendedName>
        <fullName evidence="5">Glycoside hydrolase family 19 catalytic domain-containing protein</fullName>
    </recommendedName>
</protein>
<dbReference type="GO" id="GO:0016998">
    <property type="term" value="P:cell wall macromolecule catabolic process"/>
    <property type="evidence" value="ECO:0007669"/>
    <property type="project" value="InterPro"/>
</dbReference>
<feature type="chain" id="PRO_5043797235" description="Glycoside hydrolase family 19 catalytic domain-containing protein" evidence="4">
    <location>
        <begin position="20"/>
        <end position="217"/>
    </location>
</feature>
<evidence type="ECO:0000259" key="5">
    <source>
        <dbReference type="Pfam" id="PF00182"/>
    </source>
</evidence>
<sequence>MKIVATLALACAAITATTAESTNTRGLRTAAEAADAGFTKYFDQAAFSAQFPGAAALYKFDGLVEAAKKYPEAAEEYDKDTYPESKYCKPDAGPCAAGHRYHGRGPIQLSWNFNYIAAGKALGLDLLNSPETVGTDSAVAWQTALWYWMTPQKEGKIIHNVVAQEDGFAQATNIINGGEECGPNAPNKQKEAQRIENYKKMCAALGVQPGAKMSCNQ</sequence>
<dbReference type="Gene3D" id="3.30.20.10">
    <property type="entry name" value="Endochitinase, domain 2"/>
    <property type="match status" value="1"/>
</dbReference>
<evidence type="ECO:0000313" key="6">
    <source>
        <dbReference type="EMBL" id="DAZ97053.1"/>
    </source>
</evidence>
<dbReference type="GO" id="GO:0004568">
    <property type="term" value="F:chitinase activity"/>
    <property type="evidence" value="ECO:0007669"/>
    <property type="project" value="InterPro"/>
</dbReference>
<dbReference type="GO" id="GO:0005975">
    <property type="term" value="P:carbohydrate metabolic process"/>
    <property type="evidence" value="ECO:0007669"/>
    <property type="project" value="InterPro"/>
</dbReference>
<evidence type="ECO:0000256" key="3">
    <source>
        <dbReference type="PIRSR" id="PIRSR001060-2"/>
    </source>
</evidence>
<dbReference type="Gene3D" id="1.10.530.10">
    <property type="match status" value="1"/>
</dbReference>
<dbReference type="Proteomes" id="UP001146120">
    <property type="component" value="Unassembled WGS sequence"/>
</dbReference>
<reference evidence="6" key="1">
    <citation type="submission" date="2022-11" db="EMBL/GenBank/DDBJ databases">
        <authorList>
            <person name="Morgan W.R."/>
            <person name="Tartar A."/>
        </authorList>
    </citation>
    <scope>NUCLEOTIDE SEQUENCE</scope>
    <source>
        <strain evidence="6">ARSEF 373</strain>
    </source>
</reference>
<keyword evidence="2 3" id="KW-1015">Disulfide bond</keyword>